<sequence>MKFQYNVEQQDFDDDDELYLYDENSPEPPRFLSPPPSSSVRFPIFEYRDDVCIVGKALTVDHKPINDREVDYIKRVGGFLSSERRVNGVLAVARAMGDFDLSPAVSCEPDLFQYSIKRWNGLHIDVEESNDKFTLENKSGNREQINNQKEIIEINDQSTIQTSRSENEAPTPLNFIVLSSSNQETDRTIDNTKNEITERSIDQITNQSESLGDEQNKKILSPSFQNQIPSVQIQQVQKRRKGPVPPNGIRYPCVVEQGLAEQLDQWLTPSVPFLSTLHDAVEIKKTYSAEDACRFIKYEEEQRRQRLYVEQQKNEMEKQPLSAWKLKKDEQINDVQINKEIAGEKNISIDKENSFVEKNIDIHQWEREDVALVMGCDGVFDVIDNQLLAELVCPWMEDGNHDLFNDPVFNDIENDIDINQVNDLYKNLSEKHNEILIGSEGKKRINSKDDQQLLQNCLCHKITKGKLAELAALRLRTAADALDSTDNVSVVVVVL</sequence>
<comment type="caution">
    <text evidence="2">The sequence shown here is derived from an EMBL/GenBank/DDBJ whole genome shotgun (WGS) entry which is preliminary data.</text>
</comment>
<dbReference type="InterPro" id="IPR001932">
    <property type="entry name" value="PPM-type_phosphatase-like_dom"/>
</dbReference>
<evidence type="ECO:0000313" key="2">
    <source>
        <dbReference type="EMBL" id="KAA6386350.1"/>
    </source>
</evidence>
<dbReference type="OrthoDB" id="10264738at2759"/>
<feature type="domain" description="PPM-type phosphatase" evidence="1">
    <location>
        <begin position="1"/>
        <end position="495"/>
    </location>
</feature>
<dbReference type="Proteomes" id="UP000324800">
    <property type="component" value="Unassembled WGS sequence"/>
</dbReference>
<dbReference type="Pfam" id="PF00481">
    <property type="entry name" value="PP2C"/>
    <property type="match status" value="2"/>
</dbReference>
<dbReference type="PANTHER" id="PTHR13832">
    <property type="entry name" value="PROTEIN PHOSPHATASE 2C"/>
    <property type="match status" value="1"/>
</dbReference>
<name>A0A5J4VV97_9EUKA</name>
<dbReference type="PROSITE" id="PS51746">
    <property type="entry name" value="PPM_2"/>
    <property type="match status" value="1"/>
</dbReference>
<dbReference type="Gene3D" id="3.60.40.10">
    <property type="entry name" value="PPM-type phosphatase domain"/>
    <property type="match status" value="2"/>
</dbReference>
<proteinExistence type="predicted"/>
<dbReference type="SUPFAM" id="SSF81606">
    <property type="entry name" value="PP2C-like"/>
    <property type="match status" value="2"/>
</dbReference>
<accession>A0A5J4VV97</accession>
<evidence type="ECO:0000259" key="1">
    <source>
        <dbReference type="PROSITE" id="PS51746"/>
    </source>
</evidence>
<organism evidence="2 3">
    <name type="scientific">Streblomastix strix</name>
    <dbReference type="NCBI Taxonomy" id="222440"/>
    <lineage>
        <taxon>Eukaryota</taxon>
        <taxon>Metamonada</taxon>
        <taxon>Preaxostyla</taxon>
        <taxon>Oxymonadida</taxon>
        <taxon>Streblomastigidae</taxon>
        <taxon>Streblomastix</taxon>
    </lineage>
</organism>
<dbReference type="InterPro" id="IPR036457">
    <property type="entry name" value="PPM-type-like_dom_sf"/>
</dbReference>
<gene>
    <name evidence="2" type="ORF">EZS28_018121</name>
</gene>
<dbReference type="InterPro" id="IPR015655">
    <property type="entry name" value="PP2C"/>
</dbReference>
<dbReference type="PANTHER" id="PTHR13832:SF827">
    <property type="entry name" value="PROTEIN PHOSPHATASE 1L"/>
    <property type="match status" value="1"/>
</dbReference>
<protein>
    <recommendedName>
        <fullName evidence="1">PPM-type phosphatase domain-containing protein</fullName>
    </recommendedName>
</protein>
<evidence type="ECO:0000313" key="3">
    <source>
        <dbReference type="Proteomes" id="UP000324800"/>
    </source>
</evidence>
<reference evidence="2 3" key="1">
    <citation type="submission" date="2019-03" db="EMBL/GenBank/DDBJ databases">
        <title>Single cell metagenomics reveals metabolic interactions within the superorganism composed of flagellate Streblomastix strix and complex community of Bacteroidetes bacteria on its surface.</title>
        <authorList>
            <person name="Treitli S.C."/>
            <person name="Kolisko M."/>
            <person name="Husnik F."/>
            <person name="Keeling P."/>
            <person name="Hampl V."/>
        </authorList>
    </citation>
    <scope>NUCLEOTIDE SEQUENCE [LARGE SCALE GENOMIC DNA]</scope>
    <source>
        <strain evidence="2">ST1C</strain>
    </source>
</reference>
<dbReference type="EMBL" id="SNRW01004846">
    <property type="protein sequence ID" value="KAA6386350.1"/>
    <property type="molecule type" value="Genomic_DNA"/>
</dbReference>
<dbReference type="AlphaFoldDB" id="A0A5J4VV97"/>
<dbReference type="GO" id="GO:0004722">
    <property type="term" value="F:protein serine/threonine phosphatase activity"/>
    <property type="evidence" value="ECO:0007669"/>
    <property type="project" value="InterPro"/>
</dbReference>